<protein>
    <recommendedName>
        <fullName evidence="1">Anhydro-N-acetylmuramic acid kinase</fullName>
        <ecNumber evidence="1">2.7.1.170</ecNumber>
    </recommendedName>
    <alternativeName>
        <fullName evidence="1">AnhMurNAc kinase</fullName>
    </alternativeName>
</protein>
<keyword evidence="1" id="KW-0547">Nucleotide-binding</keyword>
<dbReference type="GO" id="GO:0009254">
    <property type="term" value="P:peptidoglycan turnover"/>
    <property type="evidence" value="ECO:0007669"/>
    <property type="project" value="UniProtKB-UniRule"/>
</dbReference>
<gene>
    <name evidence="1" type="primary">anmK</name>
    <name evidence="2" type="ORF">FKG94_18795</name>
</gene>
<organism evidence="2 3">
    <name type="scientific">Exilibacterium tricleocarpae</name>
    <dbReference type="NCBI Taxonomy" id="2591008"/>
    <lineage>
        <taxon>Bacteria</taxon>
        <taxon>Pseudomonadati</taxon>
        <taxon>Pseudomonadota</taxon>
        <taxon>Gammaproteobacteria</taxon>
        <taxon>Cellvibrionales</taxon>
        <taxon>Cellvibrionaceae</taxon>
        <taxon>Exilibacterium</taxon>
    </lineage>
</organism>
<keyword evidence="1 2" id="KW-0808">Transferase</keyword>
<dbReference type="UniPathway" id="UPA00343"/>
<dbReference type="SUPFAM" id="SSF53067">
    <property type="entry name" value="Actin-like ATPase domain"/>
    <property type="match status" value="1"/>
</dbReference>
<comment type="function">
    <text evidence="1">Catalyzes the specific phosphorylation of 1,6-anhydro-N-acetylmuramic acid (anhMurNAc) with the simultaneous cleavage of the 1,6-anhydro ring, generating MurNAc-6-P. Is required for the utilization of anhMurNAc either imported from the medium or derived from its own cell wall murein, and thus plays a role in cell wall recycling.</text>
</comment>
<keyword evidence="1" id="KW-0119">Carbohydrate metabolism</keyword>
<dbReference type="InterPro" id="IPR043129">
    <property type="entry name" value="ATPase_NBD"/>
</dbReference>
<dbReference type="CDD" id="cd24050">
    <property type="entry name" value="ASKHA_NBD_ANMK"/>
    <property type="match status" value="1"/>
</dbReference>
<evidence type="ECO:0000313" key="2">
    <source>
        <dbReference type="EMBL" id="TQV71703.1"/>
    </source>
</evidence>
<name>A0A545T3A4_9GAMM</name>
<keyword evidence="3" id="KW-1185">Reference proteome</keyword>
<comment type="similarity">
    <text evidence="1">Belongs to the anhydro-N-acetylmuramic acid kinase family.</text>
</comment>
<dbReference type="Gene3D" id="3.30.420.40">
    <property type="match status" value="2"/>
</dbReference>
<dbReference type="NCBIfam" id="NF007148">
    <property type="entry name" value="PRK09585.3-2"/>
    <property type="match status" value="1"/>
</dbReference>
<dbReference type="UniPathway" id="UPA00544"/>
<dbReference type="Pfam" id="PF03702">
    <property type="entry name" value="AnmK"/>
    <property type="match status" value="1"/>
</dbReference>
<evidence type="ECO:0000256" key="1">
    <source>
        <dbReference type="HAMAP-Rule" id="MF_01270"/>
    </source>
</evidence>
<dbReference type="Proteomes" id="UP000319732">
    <property type="component" value="Unassembled WGS sequence"/>
</dbReference>
<reference evidence="2 3" key="1">
    <citation type="submission" date="2019-06" db="EMBL/GenBank/DDBJ databases">
        <title>Whole genome sequence for Cellvibrionaceae sp. R142.</title>
        <authorList>
            <person name="Wang G."/>
        </authorList>
    </citation>
    <scope>NUCLEOTIDE SEQUENCE [LARGE SCALE GENOMIC DNA]</scope>
    <source>
        <strain evidence="2 3">R142</strain>
    </source>
</reference>
<comment type="catalytic activity">
    <reaction evidence="1">
        <text>1,6-anhydro-N-acetyl-beta-muramate + ATP + H2O = N-acetyl-D-muramate 6-phosphate + ADP + H(+)</text>
        <dbReference type="Rhea" id="RHEA:24952"/>
        <dbReference type="ChEBI" id="CHEBI:15377"/>
        <dbReference type="ChEBI" id="CHEBI:15378"/>
        <dbReference type="ChEBI" id="CHEBI:30616"/>
        <dbReference type="ChEBI" id="CHEBI:58690"/>
        <dbReference type="ChEBI" id="CHEBI:58722"/>
        <dbReference type="ChEBI" id="CHEBI:456216"/>
        <dbReference type="EC" id="2.7.1.170"/>
    </reaction>
</comment>
<dbReference type="EC" id="2.7.1.170" evidence="1"/>
<feature type="binding site" evidence="1">
    <location>
        <begin position="13"/>
        <end position="20"/>
    </location>
    <ligand>
        <name>ATP</name>
        <dbReference type="ChEBI" id="CHEBI:30616"/>
    </ligand>
</feature>
<evidence type="ECO:0000313" key="3">
    <source>
        <dbReference type="Proteomes" id="UP000319732"/>
    </source>
</evidence>
<dbReference type="GO" id="GO:0016301">
    <property type="term" value="F:kinase activity"/>
    <property type="evidence" value="ECO:0007669"/>
    <property type="project" value="UniProtKB-KW"/>
</dbReference>
<dbReference type="GO" id="GO:0005524">
    <property type="term" value="F:ATP binding"/>
    <property type="evidence" value="ECO:0007669"/>
    <property type="project" value="UniProtKB-UniRule"/>
</dbReference>
<accession>A0A545T3A4</accession>
<keyword evidence="1" id="KW-0067">ATP-binding</keyword>
<sequence>MDGQELYIGLMSGTSADGVDAALVDFAQSPPQLLAHHSHSMEAGVKQRIHRLATPADNEIDRLGVLDRELGAIFAAATLALLDKAQLEPGDIAAVGSHGQTVRHRPPHTTELPFSLQIGDPNDIAARTGITTVADFRRRDIAAGGQGAPLAPAFHRAVFQSPDNDRMIVNIGGMANVTYLPATGVARGFDTGPGNALMDAWILQHRGEAFDQNGRWAATGAVDPTLLAKLSEHPFFHQSGPKSTGREAFNEGWLQRVLAAINRPLAAADVQATLLELTAGSIAGGIKSLREDRRCEVFICGGGAHNQQLLLRLQKLLQPTPVASTDALGIAPDWVEAAAFAWLARQTMGRLKGNLATVTGADKEVILGGVYFGDPAD</sequence>
<dbReference type="NCBIfam" id="NF007139">
    <property type="entry name" value="PRK09585.1-3"/>
    <property type="match status" value="1"/>
</dbReference>
<comment type="pathway">
    <text evidence="1">Amino-sugar metabolism; 1,6-anhydro-N-acetylmuramate degradation.</text>
</comment>
<dbReference type="GO" id="GO:0006040">
    <property type="term" value="P:amino sugar metabolic process"/>
    <property type="evidence" value="ECO:0007669"/>
    <property type="project" value="InterPro"/>
</dbReference>
<comment type="pathway">
    <text evidence="1">Cell wall biogenesis; peptidoglycan recycling.</text>
</comment>
<proteinExistence type="inferred from homology"/>
<dbReference type="PANTHER" id="PTHR30605:SF0">
    <property type="entry name" value="ANHYDRO-N-ACETYLMURAMIC ACID KINASE"/>
    <property type="match status" value="1"/>
</dbReference>
<dbReference type="PANTHER" id="PTHR30605">
    <property type="entry name" value="ANHYDRO-N-ACETYLMURAMIC ACID KINASE"/>
    <property type="match status" value="1"/>
</dbReference>
<dbReference type="OrthoDB" id="9763949at2"/>
<dbReference type="RefSeq" id="WP_142928479.1">
    <property type="nucleotide sequence ID" value="NZ_ML660099.1"/>
</dbReference>
<keyword evidence="1 2" id="KW-0418">Kinase</keyword>
<comment type="caution">
    <text evidence="2">The sequence shown here is derived from an EMBL/GenBank/DDBJ whole genome shotgun (WGS) entry which is preliminary data.</text>
</comment>
<dbReference type="HAMAP" id="MF_01270">
    <property type="entry name" value="AnhMurNAc_kinase"/>
    <property type="match status" value="1"/>
</dbReference>
<dbReference type="GO" id="GO:0097175">
    <property type="term" value="P:1,6-anhydro-N-acetyl-beta-muramic acid catabolic process"/>
    <property type="evidence" value="ECO:0007669"/>
    <property type="project" value="UniProtKB-UniRule"/>
</dbReference>
<dbReference type="InterPro" id="IPR005338">
    <property type="entry name" value="Anhydro_N_Ac-Mur_kinase"/>
</dbReference>
<dbReference type="GO" id="GO:0016773">
    <property type="term" value="F:phosphotransferase activity, alcohol group as acceptor"/>
    <property type="evidence" value="ECO:0007669"/>
    <property type="project" value="UniProtKB-UniRule"/>
</dbReference>
<dbReference type="AlphaFoldDB" id="A0A545T3A4"/>
<dbReference type="EMBL" id="VHSG01000020">
    <property type="protein sequence ID" value="TQV71703.1"/>
    <property type="molecule type" value="Genomic_DNA"/>
</dbReference>